<feature type="transmembrane region" description="Helical" evidence="5">
    <location>
        <begin position="333"/>
        <end position="358"/>
    </location>
</feature>
<evidence type="ECO:0000313" key="8">
    <source>
        <dbReference type="Proteomes" id="UP000799753"/>
    </source>
</evidence>
<evidence type="ECO:0000256" key="3">
    <source>
        <dbReference type="ARBA" id="ARBA00022989"/>
    </source>
</evidence>
<feature type="transmembrane region" description="Helical" evidence="5">
    <location>
        <begin position="211"/>
        <end position="233"/>
    </location>
</feature>
<dbReference type="InterPro" id="IPR020846">
    <property type="entry name" value="MFS_dom"/>
</dbReference>
<feature type="transmembrane region" description="Helical" evidence="5">
    <location>
        <begin position="285"/>
        <end position="304"/>
    </location>
</feature>
<dbReference type="EMBL" id="MU006780">
    <property type="protein sequence ID" value="KAF2643545.1"/>
    <property type="molecule type" value="Genomic_DNA"/>
</dbReference>
<dbReference type="SUPFAM" id="SSF103473">
    <property type="entry name" value="MFS general substrate transporter"/>
    <property type="match status" value="1"/>
</dbReference>
<evidence type="ECO:0000259" key="6">
    <source>
        <dbReference type="PROSITE" id="PS50850"/>
    </source>
</evidence>
<feature type="transmembrane region" description="Helical" evidence="5">
    <location>
        <begin position="395"/>
        <end position="415"/>
    </location>
</feature>
<protein>
    <submittedName>
        <fullName evidence="7">Putative multidrug resistance protein fnx1</fullName>
    </submittedName>
</protein>
<sequence>MTEEQDSSLSTFQASMLVMEKSATMEKTQSEEAQVTASPDVPQYLGGLRKHFLMLGSRLIANSLYLSIFLVNFEISIVSTSLVSITNDFKQFGRISWAITAYLLTYTAFMVVFAKLSDTLGRKSILLSCIFVFVAFSGACGAAQTMNQLIVFRAFQGLGASGVYSLIMVILFELVPPELYPRNGVALTAVFAISLCTAPLLGGAINENTTWRWIFLLNVPAGTVGLVIVFLSLPKNFPHHGESHEKTSRDLKSIDTIGAALMLTAIILLITGFEEASNFSPWSSAEVLAPMLISMVVWIAFFFFERMLTLRATEFPEPVFPWRFCTSRVIMGIFMNAFLCGAVFTACVIQIPLLYQAVNGESPWHAGVRLIPFGGAVPFGAGLSAALCGKRRIPIIYMLFPALVFQAVGLVFMSRMTLDHILWKGQYGLQFMTGLGCGISMGVVTLMIPAVIERRDLATATATTVQVRMLGGALSLAVVTAVMNHDLNHTLAGILPPKQLVHIFQTLEAIGSISEPNKTVVRDTFLKGYNMQLRILIGFVLFEIPATLLMWQKDAVRIG</sequence>
<keyword evidence="2 5" id="KW-0812">Transmembrane</keyword>
<keyword evidence="3 5" id="KW-1133">Transmembrane helix</keyword>
<evidence type="ECO:0000313" key="7">
    <source>
        <dbReference type="EMBL" id="KAF2643545.1"/>
    </source>
</evidence>
<dbReference type="Pfam" id="PF07690">
    <property type="entry name" value="MFS_1"/>
    <property type="match status" value="1"/>
</dbReference>
<name>A0A6A6S7B6_9PLEO</name>
<dbReference type="Gene3D" id="1.20.1720.10">
    <property type="entry name" value="Multidrug resistance protein D"/>
    <property type="match status" value="1"/>
</dbReference>
<gene>
    <name evidence="7" type="ORF">P280DRAFT_539693</name>
</gene>
<dbReference type="PANTHER" id="PTHR23501">
    <property type="entry name" value="MAJOR FACILITATOR SUPERFAMILY"/>
    <property type="match status" value="1"/>
</dbReference>
<reference evidence="7" key="1">
    <citation type="journal article" date="2020" name="Stud. Mycol.">
        <title>101 Dothideomycetes genomes: a test case for predicting lifestyles and emergence of pathogens.</title>
        <authorList>
            <person name="Haridas S."/>
            <person name="Albert R."/>
            <person name="Binder M."/>
            <person name="Bloem J."/>
            <person name="Labutti K."/>
            <person name="Salamov A."/>
            <person name="Andreopoulos B."/>
            <person name="Baker S."/>
            <person name="Barry K."/>
            <person name="Bills G."/>
            <person name="Bluhm B."/>
            <person name="Cannon C."/>
            <person name="Castanera R."/>
            <person name="Culley D."/>
            <person name="Daum C."/>
            <person name="Ezra D."/>
            <person name="Gonzalez J."/>
            <person name="Henrissat B."/>
            <person name="Kuo A."/>
            <person name="Liang C."/>
            <person name="Lipzen A."/>
            <person name="Lutzoni F."/>
            <person name="Magnuson J."/>
            <person name="Mondo S."/>
            <person name="Nolan M."/>
            <person name="Ohm R."/>
            <person name="Pangilinan J."/>
            <person name="Park H.-J."/>
            <person name="Ramirez L."/>
            <person name="Alfaro M."/>
            <person name="Sun H."/>
            <person name="Tritt A."/>
            <person name="Yoshinaga Y."/>
            <person name="Zwiers L.-H."/>
            <person name="Turgeon B."/>
            <person name="Goodwin S."/>
            <person name="Spatafora J."/>
            <person name="Crous P."/>
            <person name="Grigoriev I."/>
        </authorList>
    </citation>
    <scope>NUCLEOTIDE SEQUENCE</scope>
    <source>
        <strain evidence="7">CBS 473.64</strain>
    </source>
</reference>
<keyword evidence="4 5" id="KW-0472">Membrane</keyword>
<dbReference type="PROSITE" id="PS50850">
    <property type="entry name" value="MFS"/>
    <property type="match status" value="1"/>
</dbReference>
<feature type="transmembrane region" description="Helical" evidence="5">
    <location>
        <begin position="184"/>
        <end position="205"/>
    </location>
</feature>
<dbReference type="GO" id="GO:0022857">
    <property type="term" value="F:transmembrane transporter activity"/>
    <property type="evidence" value="ECO:0007669"/>
    <property type="project" value="InterPro"/>
</dbReference>
<evidence type="ECO:0000256" key="4">
    <source>
        <dbReference type="ARBA" id="ARBA00023136"/>
    </source>
</evidence>
<comment type="subcellular location">
    <subcellularLocation>
        <location evidence="1">Membrane</location>
        <topology evidence="1">Multi-pass membrane protein</topology>
    </subcellularLocation>
</comment>
<dbReference type="OrthoDB" id="440553at2759"/>
<keyword evidence="8" id="KW-1185">Reference proteome</keyword>
<evidence type="ECO:0000256" key="5">
    <source>
        <dbReference type="SAM" id="Phobius"/>
    </source>
</evidence>
<dbReference type="PANTHER" id="PTHR23501:SF43">
    <property type="entry name" value="MULTIDRUG TRANSPORTER, PUTATIVE (AFU_ORTHOLOGUE AFUA_6G03040)-RELATED"/>
    <property type="match status" value="1"/>
</dbReference>
<organism evidence="7 8">
    <name type="scientific">Massarina eburnea CBS 473.64</name>
    <dbReference type="NCBI Taxonomy" id="1395130"/>
    <lineage>
        <taxon>Eukaryota</taxon>
        <taxon>Fungi</taxon>
        <taxon>Dikarya</taxon>
        <taxon>Ascomycota</taxon>
        <taxon>Pezizomycotina</taxon>
        <taxon>Dothideomycetes</taxon>
        <taxon>Pleosporomycetidae</taxon>
        <taxon>Pleosporales</taxon>
        <taxon>Massarineae</taxon>
        <taxon>Massarinaceae</taxon>
        <taxon>Massarina</taxon>
    </lineage>
</organism>
<dbReference type="GO" id="GO:0005886">
    <property type="term" value="C:plasma membrane"/>
    <property type="evidence" value="ECO:0007669"/>
    <property type="project" value="TreeGrafter"/>
</dbReference>
<feature type="transmembrane region" description="Helical" evidence="5">
    <location>
        <begin position="370"/>
        <end position="388"/>
    </location>
</feature>
<feature type="transmembrane region" description="Helical" evidence="5">
    <location>
        <begin position="427"/>
        <end position="452"/>
    </location>
</feature>
<feature type="transmembrane region" description="Helical" evidence="5">
    <location>
        <begin position="59"/>
        <end position="83"/>
    </location>
</feature>
<dbReference type="InterPro" id="IPR011701">
    <property type="entry name" value="MFS"/>
</dbReference>
<feature type="transmembrane region" description="Helical" evidence="5">
    <location>
        <begin position="254"/>
        <end position="273"/>
    </location>
</feature>
<evidence type="ECO:0000256" key="2">
    <source>
        <dbReference type="ARBA" id="ARBA00022692"/>
    </source>
</evidence>
<feature type="domain" description="Major facilitator superfamily (MFS) profile" evidence="6">
    <location>
        <begin position="60"/>
        <end position="555"/>
    </location>
</feature>
<dbReference type="InterPro" id="IPR036259">
    <property type="entry name" value="MFS_trans_sf"/>
</dbReference>
<accession>A0A6A6S7B6</accession>
<dbReference type="AlphaFoldDB" id="A0A6A6S7B6"/>
<proteinExistence type="predicted"/>
<feature type="transmembrane region" description="Helical" evidence="5">
    <location>
        <begin position="150"/>
        <end position="172"/>
    </location>
</feature>
<feature type="transmembrane region" description="Helical" evidence="5">
    <location>
        <begin position="464"/>
        <end position="483"/>
    </location>
</feature>
<feature type="transmembrane region" description="Helical" evidence="5">
    <location>
        <begin position="125"/>
        <end position="144"/>
    </location>
</feature>
<feature type="transmembrane region" description="Helical" evidence="5">
    <location>
        <begin position="531"/>
        <end position="551"/>
    </location>
</feature>
<evidence type="ECO:0000256" key="1">
    <source>
        <dbReference type="ARBA" id="ARBA00004141"/>
    </source>
</evidence>
<feature type="transmembrane region" description="Helical" evidence="5">
    <location>
        <begin position="95"/>
        <end position="113"/>
    </location>
</feature>
<dbReference type="Proteomes" id="UP000799753">
    <property type="component" value="Unassembled WGS sequence"/>
</dbReference>